<evidence type="ECO:0000256" key="1">
    <source>
        <dbReference type="SAM" id="MobiDB-lite"/>
    </source>
</evidence>
<keyword evidence="4" id="KW-1185">Reference proteome</keyword>
<feature type="transmembrane region" description="Helical" evidence="2">
    <location>
        <begin position="154"/>
        <end position="176"/>
    </location>
</feature>
<sequence length="278" mass="30378">MENDLPTGSNADSAANPPRNSISNLVSTIETVIEISNSQSNSSQQPNDITSSTPPTETLATTSTASNSTINNEPSTFTLHTPPPEYDGAPLPTGTSLLAAIRMNFDTAPTYFDVTRPSRLEDRVSNLTYTSRMAGLNAALATREMQLSIRIMYYYGRVALGFALVALVGCAALFLIFRQPAVFVVVVAVVFVVSLAPGSAKYTRKCDEAAESWSKEDEARGINLHYKTHTRRMPGQFSSRLIVTILIFEKIDLFNEDGTRIDDALPDYGELIEMQPQV</sequence>
<organism evidence="3 4">
    <name type="scientific">Physocladia obscura</name>
    <dbReference type="NCBI Taxonomy" id="109957"/>
    <lineage>
        <taxon>Eukaryota</taxon>
        <taxon>Fungi</taxon>
        <taxon>Fungi incertae sedis</taxon>
        <taxon>Chytridiomycota</taxon>
        <taxon>Chytridiomycota incertae sedis</taxon>
        <taxon>Chytridiomycetes</taxon>
        <taxon>Chytridiales</taxon>
        <taxon>Chytriomycetaceae</taxon>
        <taxon>Physocladia</taxon>
    </lineage>
</organism>
<keyword evidence="2" id="KW-0812">Transmembrane</keyword>
<dbReference type="EMBL" id="JADGJH010000588">
    <property type="protein sequence ID" value="KAJ3125835.1"/>
    <property type="molecule type" value="Genomic_DNA"/>
</dbReference>
<keyword evidence="2" id="KW-0472">Membrane</keyword>
<reference evidence="3" key="1">
    <citation type="submission" date="2020-05" db="EMBL/GenBank/DDBJ databases">
        <title>Phylogenomic resolution of chytrid fungi.</title>
        <authorList>
            <person name="Stajich J.E."/>
            <person name="Amses K."/>
            <person name="Simmons R."/>
            <person name="Seto K."/>
            <person name="Myers J."/>
            <person name="Bonds A."/>
            <person name="Quandt C.A."/>
            <person name="Barry K."/>
            <person name="Liu P."/>
            <person name="Grigoriev I."/>
            <person name="Longcore J.E."/>
            <person name="James T.Y."/>
        </authorList>
    </citation>
    <scope>NUCLEOTIDE SEQUENCE</scope>
    <source>
        <strain evidence="3">JEL0513</strain>
    </source>
</reference>
<accession>A0AAD5XIT1</accession>
<feature type="transmembrane region" description="Helical" evidence="2">
    <location>
        <begin position="182"/>
        <end position="200"/>
    </location>
</feature>
<proteinExistence type="predicted"/>
<evidence type="ECO:0000256" key="2">
    <source>
        <dbReference type="SAM" id="Phobius"/>
    </source>
</evidence>
<name>A0AAD5XIT1_9FUNG</name>
<comment type="caution">
    <text evidence="3">The sequence shown here is derived from an EMBL/GenBank/DDBJ whole genome shotgun (WGS) entry which is preliminary data.</text>
</comment>
<feature type="region of interest" description="Disordered" evidence="1">
    <location>
        <begin position="1"/>
        <end position="21"/>
    </location>
</feature>
<feature type="compositionally biased region" description="Low complexity" evidence="1">
    <location>
        <begin position="37"/>
        <end position="69"/>
    </location>
</feature>
<dbReference type="AlphaFoldDB" id="A0AAD5XIT1"/>
<evidence type="ECO:0000313" key="3">
    <source>
        <dbReference type="EMBL" id="KAJ3125835.1"/>
    </source>
</evidence>
<feature type="compositionally biased region" description="Polar residues" evidence="1">
    <location>
        <begin position="70"/>
        <end position="79"/>
    </location>
</feature>
<keyword evidence="2" id="KW-1133">Transmembrane helix</keyword>
<evidence type="ECO:0000313" key="4">
    <source>
        <dbReference type="Proteomes" id="UP001211907"/>
    </source>
</evidence>
<feature type="region of interest" description="Disordered" evidence="1">
    <location>
        <begin position="37"/>
        <end position="91"/>
    </location>
</feature>
<gene>
    <name evidence="3" type="ORF">HK100_010560</name>
</gene>
<dbReference type="Proteomes" id="UP001211907">
    <property type="component" value="Unassembled WGS sequence"/>
</dbReference>
<protein>
    <submittedName>
        <fullName evidence="3">Uncharacterized protein</fullName>
    </submittedName>
</protein>